<comment type="caution">
    <text evidence="2">The sequence shown here is derived from an EMBL/GenBank/DDBJ whole genome shotgun (WGS) entry which is preliminary data.</text>
</comment>
<reference evidence="2 3" key="1">
    <citation type="submission" date="2021-03" db="EMBL/GenBank/DDBJ databases">
        <title>Metabolic Capacity of the Antarctic Cyanobacterium Phormidium pseudopriestleyi that Sustains Oxygenic Photosynthesis in the Presence of Hydrogen Sulfide.</title>
        <authorList>
            <person name="Lumian J.E."/>
            <person name="Jungblut A.D."/>
            <person name="Dillon M.L."/>
            <person name="Hawes I."/>
            <person name="Doran P.T."/>
            <person name="Mackey T.J."/>
            <person name="Dick G.J."/>
            <person name="Grettenberger C.L."/>
            <person name="Sumner D.Y."/>
        </authorList>
    </citation>
    <scope>NUCLEOTIDE SEQUENCE [LARGE SCALE GENOMIC DNA]</scope>
    <source>
        <strain evidence="2 3">FRX01</strain>
    </source>
</reference>
<proteinExistence type="predicted"/>
<protein>
    <submittedName>
        <fullName evidence="2">Uncharacterized protein</fullName>
    </submittedName>
</protein>
<dbReference type="RefSeq" id="WP_207086695.1">
    <property type="nucleotide sequence ID" value="NZ_JAFLQW010000076.1"/>
</dbReference>
<organism evidence="2 3">
    <name type="scientific">Phormidium pseudopriestleyi FRX01</name>
    <dbReference type="NCBI Taxonomy" id="1759528"/>
    <lineage>
        <taxon>Bacteria</taxon>
        <taxon>Bacillati</taxon>
        <taxon>Cyanobacteriota</taxon>
        <taxon>Cyanophyceae</taxon>
        <taxon>Oscillatoriophycideae</taxon>
        <taxon>Oscillatoriales</taxon>
        <taxon>Oscillatoriaceae</taxon>
        <taxon>Phormidium</taxon>
    </lineage>
</organism>
<evidence type="ECO:0000313" key="3">
    <source>
        <dbReference type="Proteomes" id="UP000664844"/>
    </source>
</evidence>
<dbReference type="Pfam" id="PF19991">
    <property type="entry name" value="HMA_2"/>
    <property type="match status" value="1"/>
</dbReference>
<name>A0ABS3FM09_9CYAN</name>
<accession>A0ABS3FM09</accession>
<keyword evidence="3" id="KW-1185">Reference proteome</keyword>
<evidence type="ECO:0000313" key="2">
    <source>
        <dbReference type="EMBL" id="MBO0348130.1"/>
    </source>
</evidence>
<feature type="region of interest" description="Disordered" evidence="1">
    <location>
        <begin position="259"/>
        <end position="287"/>
    </location>
</feature>
<sequence>MVSQREVTGTGNVKLVQAVEGCVQLRAGDVPSILSLNLIGQELGQEPGIVAVSTEEKTGDLIIVFNPHVIPLIQVLERLQEWGISGIKSDPDPAKQVGNFLLHHQELETLAPMIAGMLVTQTLKLRGGWALLGNVIAASVTRQAIAQLEQNSTDAALVTVPLVAPPAPTAPKSGVKTPSGMGVEIVHAIPGRVRLRVPKIATDSTCADRLKTEIASQPEVTEIRLNPLTASIVIQYEIASGLDESWRSHLVEMIEPAIADSLPEETPTPQPDSQEEPEYPEETLTVTEVNPDTILALDTKEIALNNFNPCFARAFLNAMMNRFMGASVSSHLGAAK</sequence>
<dbReference type="Proteomes" id="UP000664844">
    <property type="component" value="Unassembled WGS sequence"/>
</dbReference>
<gene>
    <name evidence="2" type="ORF">J0895_03235</name>
</gene>
<evidence type="ECO:0000256" key="1">
    <source>
        <dbReference type="SAM" id="MobiDB-lite"/>
    </source>
</evidence>
<dbReference type="EMBL" id="JAFLQW010000076">
    <property type="protein sequence ID" value="MBO0348130.1"/>
    <property type="molecule type" value="Genomic_DNA"/>
</dbReference>